<keyword evidence="6" id="KW-0393">Immunoglobulin domain</keyword>
<protein>
    <submittedName>
        <fullName evidence="12">Poliovirus receptor isoform X1</fullName>
    </submittedName>
</protein>
<evidence type="ECO:0000256" key="9">
    <source>
        <dbReference type="SAM" id="SignalP"/>
    </source>
</evidence>
<dbReference type="Proteomes" id="UP000261680">
    <property type="component" value="Unplaced"/>
</dbReference>
<gene>
    <name evidence="12" type="primary">PVR</name>
</gene>
<comment type="subcellular location">
    <subcellularLocation>
        <location evidence="1">Membrane</location>
        <topology evidence="1">Single-pass membrane protein</topology>
    </subcellularLocation>
</comment>
<dbReference type="PANTHER" id="PTHR47387:SF2">
    <property type="entry name" value="PVR CELL ADHESION MOLECULE"/>
    <property type="match status" value="1"/>
</dbReference>
<keyword evidence="3 8" id="KW-1133">Transmembrane helix</keyword>
<dbReference type="InterPro" id="IPR036179">
    <property type="entry name" value="Ig-like_dom_sf"/>
</dbReference>
<dbReference type="SMART" id="SM00406">
    <property type="entry name" value="IGv"/>
    <property type="match status" value="1"/>
</dbReference>
<dbReference type="OrthoDB" id="6413693at2759"/>
<evidence type="ECO:0000256" key="6">
    <source>
        <dbReference type="ARBA" id="ARBA00023319"/>
    </source>
</evidence>
<keyword evidence="2 8" id="KW-0812">Transmembrane</keyword>
<feature type="transmembrane region" description="Helical" evidence="8">
    <location>
        <begin position="343"/>
        <end position="369"/>
    </location>
</feature>
<evidence type="ECO:0000256" key="4">
    <source>
        <dbReference type="ARBA" id="ARBA00023136"/>
    </source>
</evidence>
<evidence type="ECO:0000256" key="7">
    <source>
        <dbReference type="SAM" id="MobiDB-lite"/>
    </source>
</evidence>
<evidence type="ECO:0000256" key="3">
    <source>
        <dbReference type="ARBA" id="ARBA00022989"/>
    </source>
</evidence>
<dbReference type="PANTHER" id="PTHR47387">
    <property type="entry name" value="NECTIN-2"/>
    <property type="match status" value="1"/>
</dbReference>
<dbReference type="GO" id="GO:0005925">
    <property type="term" value="C:focal adhesion"/>
    <property type="evidence" value="ECO:0007669"/>
    <property type="project" value="TreeGrafter"/>
</dbReference>
<dbReference type="GO" id="GO:0005886">
    <property type="term" value="C:plasma membrane"/>
    <property type="evidence" value="ECO:0007669"/>
    <property type="project" value="TreeGrafter"/>
</dbReference>
<dbReference type="Pfam" id="PF08205">
    <property type="entry name" value="C2-set_2"/>
    <property type="match status" value="1"/>
</dbReference>
<dbReference type="GO" id="GO:0002891">
    <property type="term" value="P:positive regulation of immunoglobulin mediated immune response"/>
    <property type="evidence" value="ECO:0007669"/>
    <property type="project" value="TreeGrafter"/>
</dbReference>
<dbReference type="InterPro" id="IPR013151">
    <property type="entry name" value="Immunoglobulin_dom"/>
</dbReference>
<feature type="compositionally biased region" description="Basic and acidic residues" evidence="7">
    <location>
        <begin position="403"/>
        <end position="420"/>
    </location>
</feature>
<accession>A0A8M1G5H4</accession>
<dbReference type="Gene3D" id="2.60.40.10">
    <property type="entry name" value="Immunoglobulins"/>
    <property type="match status" value="3"/>
</dbReference>
<dbReference type="InterPro" id="IPR013783">
    <property type="entry name" value="Ig-like_fold"/>
</dbReference>
<dbReference type="SMART" id="SM00409">
    <property type="entry name" value="IG"/>
    <property type="match status" value="2"/>
</dbReference>
<dbReference type="InterPro" id="IPR003599">
    <property type="entry name" value="Ig_sub"/>
</dbReference>
<dbReference type="InterPro" id="IPR007110">
    <property type="entry name" value="Ig-like_dom"/>
</dbReference>
<dbReference type="FunFam" id="2.60.40.10:FF:000619">
    <property type="entry name" value="Nectin cell adhesion molecule 2"/>
    <property type="match status" value="1"/>
</dbReference>
<feature type="signal peptide" evidence="9">
    <location>
        <begin position="1"/>
        <end position="21"/>
    </location>
</feature>
<evidence type="ECO:0000256" key="5">
    <source>
        <dbReference type="ARBA" id="ARBA00023157"/>
    </source>
</evidence>
<keyword evidence="4 8" id="KW-0472">Membrane</keyword>
<dbReference type="GO" id="GO:0043296">
    <property type="term" value="C:apical junction complex"/>
    <property type="evidence" value="ECO:0007669"/>
    <property type="project" value="TreeGrafter"/>
</dbReference>
<dbReference type="SUPFAM" id="SSF48726">
    <property type="entry name" value="Immunoglobulin"/>
    <property type="match status" value="3"/>
</dbReference>
<keyword evidence="11" id="KW-1185">Reference proteome</keyword>
<feature type="domain" description="Ig-like" evidence="10">
    <location>
        <begin position="144"/>
        <end position="238"/>
    </location>
</feature>
<dbReference type="GO" id="GO:0007156">
    <property type="term" value="P:homophilic cell adhesion via plasma membrane adhesion molecules"/>
    <property type="evidence" value="ECO:0007669"/>
    <property type="project" value="TreeGrafter"/>
</dbReference>
<dbReference type="CTD" id="5817"/>
<organism evidence="11 12">
    <name type="scientific">Ursus maritimus</name>
    <name type="common">Polar bear</name>
    <name type="synonym">Thalarctos maritimus</name>
    <dbReference type="NCBI Taxonomy" id="29073"/>
    <lineage>
        <taxon>Eukaryota</taxon>
        <taxon>Metazoa</taxon>
        <taxon>Chordata</taxon>
        <taxon>Craniata</taxon>
        <taxon>Vertebrata</taxon>
        <taxon>Euteleostomi</taxon>
        <taxon>Mammalia</taxon>
        <taxon>Eutheria</taxon>
        <taxon>Laurasiatheria</taxon>
        <taxon>Carnivora</taxon>
        <taxon>Caniformia</taxon>
        <taxon>Ursidae</taxon>
        <taxon>Ursus</taxon>
    </lineage>
</organism>
<name>A0A8M1G5H4_URSMA</name>
<dbReference type="FunFam" id="2.60.40.10:FF:000712">
    <property type="entry name" value="Poliovirus receptor homolog"/>
    <property type="match status" value="1"/>
</dbReference>
<dbReference type="PROSITE" id="PS50835">
    <property type="entry name" value="IG_LIKE"/>
    <property type="match status" value="3"/>
</dbReference>
<keyword evidence="12" id="KW-0675">Receptor</keyword>
<evidence type="ECO:0000313" key="12">
    <source>
        <dbReference type="RefSeq" id="XP_040490060.1"/>
    </source>
</evidence>
<dbReference type="GO" id="GO:0050862">
    <property type="term" value="P:positive regulation of T cell receptor signaling pathway"/>
    <property type="evidence" value="ECO:0007669"/>
    <property type="project" value="TreeGrafter"/>
</dbReference>
<feature type="region of interest" description="Disordered" evidence="7">
    <location>
        <begin position="395"/>
        <end position="431"/>
    </location>
</feature>
<evidence type="ECO:0000259" key="10">
    <source>
        <dbReference type="PROSITE" id="PS50835"/>
    </source>
</evidence>
<dbReference type="Pfam" id="PF07686">
    <property type="entry name" value="V-set"/>
    <property type="match status" value="1"/>
</dbReference>
<dbReference type="Pfam" id="PF00047">
    <property type="entry name" value="ig"/>
    <property type="match status" value="1"/>
</dbReference>
<dbReference type="InterPro" id="IPR013162">
    <property type="entry name" value="CD80_C2-set"/>
</dbReference>
<dbReference type="AlphaFoldDB" id="A0A8M1G5H4"/>
<dbReference type="GeneID" id="103657170"/>
<dbReference type="GO" id="GO:0002860">
    <property type="term" value="P:positive regulation of natural killer cell mediated cytotoxicity directed against tumor cell target"/>
    <property type="evidence" value="ECO:0007669"/>
    <property type="project" value="TreeGrafter"/>
</dbReference>
<dbReference type="KEGG" id="umr:103657170"/>
<dbReference type="InterPro" id="IPR013106">
    <property type="entry name" value="Ig_V-set"/>
</dbReference>
<keyword evidence="5" id="KW-1015">Disulfide bond</keyword>
<feature type="chain" id="PRO_5035438401" evidence="9">
    <location>
        <begin position="22"/>
        <end position="431"/>
    </location>
</feature>
<dbReference type="GO" id="GO:0046814">
    <property type="term" value="P:coreceptor-mediated virion attachment to host cell"/>
    <property type="evidence" value="ECO:0007669"/>
    <property type="project" value="TreeGrafter"/>
</dbReference>
<evidence type="ECO:0000256" key="8">
    <source>
        <dbReference type="SAM" id="Phobius"/>
    </source>
</evidence>
<dbReference type="GO" id="GO:0050839">
    <property type="term" value="F:cell adhesion molecule binding"/>
    <property type="evidence" value="ECO:0007669"/>
    <property type="project" value="TreeGrafter"/>
</dbReference>
<dbReference type="RefSeq" id="XP_040490060.1">
    <property type="nucleotide sequence ID" value="XM_040634126.1"/>
</dbReference>
<feature type="domain" description="Ig-like" evidence="10">
    <location>
        <begin position="4"/>
        <end position="123"/>
    </location>
</feature>
<reference evidence="12" key="1">
    <citation type="submission" date="2025-08" db="UniProtKB">
        <authorList>
            <consortium name="RefSeq"/>
        </authorList>
    </citation>
    <scope>IDENTIFICATION</scope>
    <source>
        <tissue evidence="12">Whole blood</tissue>
    </source>
</reference>
<dbReference type="InterPro" id="IPR052659">
    <property type="entry name" value="Nectin/PVR"/>
</dbReference>
<evidence type="ECO:0000313" key="11">
    <source>
        <dbReference type="Proteomes" id="UP000261680"/>
    </source>
</evidence>
<sequence>MVWPLLLLLPLLSLLWVLTEAGTGTVGVLAPAQVRGRLGDTVELSCKLQPLEHEVRVTQVTWTRRNAAGDDLNVAVFHPTQGPSFPEPGRLEFVAARPGEELRDGSLALRELSAEDEANYTCRFAMFPEGSRSARTWLRVLAQPENEVKTEEVPLRPLSPEPVPVACCVSSEGRPPAKISWPHLDEKANESQVPGHLPGTFTVTSLLTLIPSSQADGKIVTCRVEHESLEGPVLLPLTLDVPYPPEVSISGYDDNWYLGRSEATLSCDVRSKPEPTGYDWSTTSGSLPPSAVAQNSQLLIQTVDKSINTTFICRVTNALGTGQAELTIQVREEPSNQVLQPDWSTVSIIILTVVGVVVGVALLVSLIYFRLFRRPRRDQHSSSANGYVSYTVVDTNVSSSQDPPREHQVTAPGRLERETGAGEDMALAAGS</sequence>
<evidence type="ECO:0000256" key="1">
    <source>
        <dbReference type="ARBA" id="ARBA00004167"/>
    </source>
</evidence>
<keyword evidence="9" id="KW-0732">Signal</keyword>
<proteinExistence type="predicted"/>
<evidence type="ECO:0000256" key="2">
    <source>
        <dbReference type="ARBA" id="ARBA00022692"/>
    </source>
</evidence>
<dbReference type="GO" id="GO:0001675">
    <property type="term" value="P:acrosome assembly"/>
    <property type="evidence" value="ECO:0007669"/>
    <property type="project" value="TreeGrafter"/>
</dbReference>
<feature type="domain" description="Ig-like" evidence="10">
    <location>
        <begin position="245"/>
        <end position="329"/>
    </location>
</feature>
<dbReference type="GO" id="GO:0033005">
    <property type="term" value="P:positive regulation of mast cell activation"/>
    <property type="evidence" value="ECO:0007669"/>
    <property type="project" value="TreeGrafter"/>
</dbReference>